<dbReference type="Proteomes" id="UP000694050">
    <property type="component" value="Unassembled WGS sequence"/>
</dbReference>
<sequence length="86" mass="9650">MAFEAVWLKRRSGLVSNPIVAPKVIFVKRIPENPSVAKAIKKIRNMLPNMSIEVVMEKEGIAWDLGERDEDEQISISPSEASDVED</sequence>
<dbReference type="AlphaFoldDB" id="A0A8J5NRR9"/>
<evidence type="ECO:0000313" key="2">
    <source>
        <dbReference type="EMBL" id="KAG7411281.1"/>
    </source>
</evidence>
<reference evidence="2" key="1">
    <citation type="submission" date="2021-04" db="EMBL/GenBank/DDBJ databases">
        <title>First draft genome resource for Brassicaceae pathogens Fusarium oxysporum f. sp. raphani and Fusarium oxysporum f. sp. rapae.</title>
        <authorList>
            <person name="Asai S."/>
        </authorList>
    </citation>
    <scope>NUCLEOTIDE SEQUENCE</scope>
    <source>
        <strain evidence="2">Tf1208</strain>
    </source>
</reference>
<evidence type="ECO:0000256" key="1">
    <source>
        <dbReference type="SAM" id="MobiDB-lite"/>
    </source>
</evidence>
<organism evidence="2 3">
    <name type="scientific">Fusarium oxysporum f. sp. rapae</name>
    <dbReference type="NCBI Taxonomy" id="485398"/>
    <lineage>
        <taxon>Eukaryota</taxon>
        <taxon>Fungi</taxon>
        <taxon>Dikarya</taxon>
        <taxon>Ascomycota</taxon>
        <taxon>Pezizomycotina</taxon>
        <taxon>Sordariomycetes</taxon>
        <taxon>Hypocreomycetidae</taxon>
        <taxon>Hypocreales</taxon>
        <taxon>Nectriaceae</taxon>
        <taxon>Fusarium</taxon>
        <taxon>Fusarium oxysporum species complex</taxon>
    </lineage>
</organism>
<dbReference type="EMBL" id="JAELUQ010000007">
    <property type="protein sequence ID" value="KAG7411281.1"/>
    <property type="molecule type" value="Genomic_DNA"/>
</dbReference>
<gene>
    <name evidence="2" type="ORF">Forpe1208_v010364</name>
</gene>
<comment type="caution">
    <text evidence="2">The sequence shown here is derived from an EMBL/GenBank/DDBJ whole genome shotgun (WGS) entry which is preliminary data.</text>
</comment>
<proteinExistence type="predicted"/>
<evidence type="ECO:0000313" key="3">
    <source>
        <dbReference type="Proteomes" id="UP000694050"/>
    </source>
</evidence>
<accession>A0A8J5NRR9</accession>
<protein>
    <submittedName>
        <fullName evidence="2">Uncharacterized protein</fullName>
    </submittedName>
</protein>
<feature type="region of interest" description="Disordered" evidence="1">
    <location>
        <begin position="66"/>
        <end position="86"/>
    </location>
</feature>
<name>A0A8J5NRR9_FUSOX</name>